<comment type="caution">
    <text evidence="3">The sequence shown here is derived from an EMBL/GenBank/DDBJ whole genome shotgun (WGS) entry which is preliminary data.</text>
</comment>
<keyword evidence="2" id="KW-1133">Transmembrane helix</keyword>
<organism evidence="3 4">
    <name type="scientific">Saccharomyces cerevisiae (strain Kyokai no. 7 / NBRC 101557)</name>
    <name type="common">Baker's yeast</name>
    <dbReference type="NCBI Taxonomy" id="721032"/>
    <lineage>
        <taxon>Eukaryota</taxon>
        <taxon>Fungi</taxon>
        <taxon>Dikarya</taxon>
        <taxon>Ascomycota</taxon>
        <taxon>Saccharomycotina</taxon>
        <taxon>Saccharomycetes</taxon>
        <taxon>Saccharomycetales</taxon>
        <taxon>Saccharomycetaceae</taxon>
        <taxon>Saccharomyces</taxon>
    </lineage>
</organism>
<proteinExistence type="predicted"/>
<name>G2WNB4_YEASK</name>
<evidence type="ECO:0000313" key="3">
    <source>
        <dbReference type="EMBL" id="GAA26557.1"/>
    </source>
</evidence>
<dbReference type="Proteomes" id="UP000001608">
    <property type="component" value="Chromosome 15"/>
</dbReference>
<feature type="compositionally biased region" description="Basic and acidic residues" evidence="1">
    <location>
        <begin position="23"/>
        <end position="34"/>
    </location>
</feature>
<sequence length="118" mass="13652">MSGTFNDIRRRKKEEGSPTAGITERHENKSLSSIDKREQTLKPQLESCCPLATPFERRLQTLAVAWHTSSFVLFSIFTLFAISTPALWVLVIPYMIYFFFDRSPATGEVVNRYSLRFR</sequence>
<evidence type="ECO:0000256" key="1">
    <source>
        <dbReference type="SAM" id="MobiDB-lite"/>
    </source>
</evidence>
<protein>
    <submittedName>
        <fullName evidence="3">K7_Dga1ap</fullName>
    </submittedName>
</protein>
<keyword evidence="2" id="KW-0472">Membrane</keyword>
<reference evidence="3 4" key="1">
    <citation type="journal article" date="2011" name="DNA Res.">
        <title>Whole-genome sequencing of sake yeast Saccharomyces cerevisiae Kyokai no. 7.</title>
        <authorList>
            <person name="Akao T."/>
            <person name="Yashiro I."/>
            <person name="Hosoyama A."/>
            <person name="Kitagaki H."/>
            <person name="Horikawa H."/>
            <person name="Watanabe D."/>
            <person name="Akada R."/>
            <person name="Ando Y."/>
            <person name="Harashima S."/>
            <person name="Inoue T."/>
            <person name="Inoue Y."/>
            <person name="Kajiwara S."/>
            <person name="Kitamoto K."/>
            <person name="Kitamoto N."/>
            <person name="Kobayashi O."/>
            <person name="Kuhara S."/>
            <person name="Masubuchi T."/>
            <person name="Mizoguchi H."/>
            <person name="Nakao Y."/>
            <person name="Nakazato A."/>
            <person name="Namise M."/>
            <person name="Oba T."/>
            <person name="Ogata T."/>
            <person name="Ohta A."/>
            <person name="Sato M."/>
            <person name="Shibasaki S."/>
            <person name="Takatsume Y."/>
            <person name="Tanimoto S."/>
            <person name="Tsuboi H."/>
            <person name="Nishimura A."/>
            <person name="Yoda K."/>
            <person name="Ishikawa T."/>
            <person name="Iwashita K."/>
            <person name="Fujita N."/>
            <person name="Shimoi H."/>
        </authorList>
    </citation>
    <scope>NUCLEOTIDE SEQUENCE [LARGE SCALE GENOMIC DNA]</scope>
    <source>
        <strain evidence="4">Kyokai no. 7 / NBRC 101557</strain>
    </source>
</reference>
<feature type="non-terminal residue" evidence="3">
    <location>
        <position position="118"/>
    </location>
</feature>
<dbReference type="AlphaFoldDB" id="G2WNB4"/>
<dbReference type="EMBL" id="DG000051">
    <property type="protein sequence ID" value="GAA26557.1"/>
    <property type="molecule type" value="Genomic_DNA"/>
</dbReference>
<feature type="transmembrane region" description="Helical" evidence="2">
    <location>
        <begin position="71"/>
        <end position="100"/>
    </location>
</feature>
<evidence type="ECO:0000256" key="2">
    <source>
        <dbReference type="SAM" id="Phobius"/>
    </source>
</evidence>
<accession>G2WNB4</accession>
<evidence type="ECO:0000313" key="4">
    <source>
        <dbReference type="Proteomes" id="UP000001608"/>
    </source>
</evidence>
<dbReference type="HOGENOM" id="CLU_2078784_0_0_1"/>
<feature type="region of interest" description="Disordered" evidence="1">
    <location>
        <begin position="1"/>
        <end position="34"/>
    </location>
</feature>
<gene>
    <name evidence="3" type="primary">K7_DGA1a</name>
    <name evidence="3" type="ORF">SYK7_066401</name>
</gene>
<keyword evidence="2" id="KW-0812">Transmembrane</keyword>